<name>A0A4V1ER88_9BACT</name>
<dbReference type="AlphaFoldDB" id="A0A4V1ER88"/>
<accession>A0A4V1ER88</accession>
<dbReference type="GO" id="GO:0006281">
    <property type="term" value="P:DNA repair"/>
    <property type="evidence" value="ECO:0007669"/>
    <property type="project" value="TreeGrafter"/>
</dbReference>
<protein>
    <recommendedName>
        <fullName evidence="4">phosphoglycolate phosphatase</fullName>
        <ecNumber evidence="4">3.1.3.18</ecNumber>
    </recommendedName>
</protein>
<sequence length="236" mass="27030">MTRDLSKDSFRSSDRGSPEPTWNEGPLDSRIKVTVFDCDGVLFDSREANVHFYNHVLEHVGRPAVRPEQEEFIHMHAVRDSLAFLIGPGPLLEKALDYCQSFDFSRFNRYLKVEPGLEELLAALRGRYHVVLATNRTVSTRQLLADFNLERFFDHLVTAADVTHPKPHPESMQRIMNRFSAEPREILFVGDSPVDEQLARATGVFFAAYKNPALQAHFHIQHFGRLKDLLVPETET</sequence>
<dbReference type="InterPro" id="IPR036412">
    <property type="entry name" value="HAD-like_sf"/>
</dbReference>
<dbReference type="NCBIfam" id="TIGR01549">
    <property type="entry name" value="HAD-SF-IA-v1"/>
    <property type="match status" value="1"/>
</dbReference>
<dbReference type="OrthoDB" id="9793014at2"/>
<dbReference type="SUPFAM" id="SSF56784">
    <property type="entry name" value="HAD-like"/>
    <property type="match status" value="1"/>
</dbReference>
<dbReference type="InterPro" id="IPR006439">
    <property type="entry name" value="HAD-SF_hydro_IA"/>
</dbReference>
<dbReference type="GO" id="GO:0005829">
    <property type="term" value="C:cytosol"/>
    <property type="evidence" value="ECO:0007669"/>
    <property type="project" value="TreeGrafter"/>
</dbReference>
<feature type="region of interest" description="Disordered" evidence="5">
    <location>
        <begin position="1"/>
        <end position="25"/>
    </location>
</feature>
<feature type="compositionally biased region" description="Basic and acidic residues" evidence="5">
    <location>
        <begin position="1"/>
        <end position="17"/>
    </location>
</feature>
<dbReference type="InterPro" id="IPR050155">
    <property type="entry name" value="HAD-like_hydrolase_sf"/>
</dbReference>
<comment type="catalytic activity">
    <reaction evidence="1">
        <text>2-phosphoglycolate + H2O = glycolate + phosphate</text>
        <dbReference type="Rhea" id="RHEA:14369"/>
        <dbReference type="ChEBI" id="CHEBI:15377"/>
        <dbReference type="ChEBI" id="CHEBI:29805"/>
        <dbReference type="ChEBI" id="CHEBI:43474"/>
        <dbReference type="ChEBI" id="CHEBI:58033"/>
        <dbReference type="EC" id="3.1.3.18"/>
    </reaction>
</comment>
<reference evidence="6 7" key="1">
    <citation type="submission" date="2019-05" db="EMBL/GenBank/DDBJ databases">
        <title>The Complete Genome Sequence of the n-alkane-degrading Desulfoglaeba alkanexedens ALDC reveals multiple alkylsuccinate synthase gene clusters.</title>
        <authorList>
            <person name="Callaghan A.V."/>
            <person name="Davidova I.A."/>
            <person name="Duncan K.E."/>
            <person name="Morris B."/>
            <person name="McInerney M.J."/>
        </authorList>
    </citation>
    <scope>NUCLEOTIDE SEQUENCE [LARGE SCALE GENOMIC DNA]</scope>
    <source>
        <strain evidence="6 7">ALDC</strain>
    </source>
</reference>
<evidence type="ECO:0000313" key="6">
    <source>
        <dbReference type="EMBL" id="QCQ20791.1"/>
    </source>
</evidence>
<dbReference type="PANTHER" id="PTHR43434:SF1">
    <property type="entry name" value="PHOSPHOGLYCOLATE PHOSPHATASE"/>
    <property type="match status" value="1"/>
</dbReference>
<keyword evidence="7" id="KW-1185">Reference proteome</keyword>
<dbReference type="EC" id="3.1.3.18" evidence="4"/>
<gene>
    <name evidence="6" type="ORF">FDQ92_00355</name>
</gene>
<dbReference type="KEGG" id="dax:FDQ92_00355"/>
<evidence type="ECO:0000256" key="5">
    <source>
        <dbReference type="SAM" id="MobiDB-lite"/>
    </source>
</evidence>
<dbReference type="PANTHER" id="PTHR43434">
    <property type="entry name" value="PHOSPHOGLYCOLATE PHOSPHATASE"/>
    <property type="match status" value="1"/>
</dbReference>
<dbReference type="InterPro" id="IPR023198">
    <property type="entry name" value="PGP-like_dom2"/>
</dbReference>
<dbReference type="Pfam" id="PF13419">
    <property type="entry name" value="HAD_2"/>
    <property type="match status" value="1"/>
</dbReference>
<comment type="similarity">
    <text evidence="3">Belongs to the HAD-like hydrolase superfamily. CbbY/CbbZ/Gph/YieH family.</text>
</comment>
<evidence type="ECO:0000313" key="7">
    <source>
        <dbReference type="Proteomes" id="UP000298602"/>
    </source>
</evidence>
<evidence type="ECO:0000256" key="3">
    <source>
        <dbReference type="ARBA" id="ARBA00006171"/>
    </source>
</evidence>
<dbReference type="GO" id="GO:0008967">
    <property type="term" value="F:phosphoglycolate phosphatase activity"/>
    <property type="evidence" value="ECO:0007669"/>
    <property type="project" value="UniProtKB-EC"/>
</dbReference>
<organism evidence="6 7">
    <name type="scientific">Desulfoglaeba alkanexedens ALDC</name>
    <dbReference type="NCBI Taxonomy" id="980445"/>
    <lineage>
        <taxon>Bacteria</taxon>
        <taxon>Pseudomonadati</taxon>
        <taxon>Thermodesulfobacteriota</taxon>
        <taxon>Syntrophobacteria</taxon>
        <taxon>Syntrophobacterales</taxon>
        <taxon>Syntrophobacteraceae</taxon>
        <taxon>Desulfoglaeba</taxon>
    </lineage>
</organism>
<keyword evidence="6" id="KW-0378">Hydrolase</keyword>
<evidence type="ECO:0000256" key="4">
    <source>
        <dbReference type="ARBA" id="ARBA00013078"/>
    </source>
</evidence>
<dbReference type="SFLD" id="SFLDG01129">
    <property type="entry name" value="C1.5:_HAD__Beta-PGM__Phosphata"/>
    <property type="match status" value="1"/>
</dbReference>
<dbReference type="Proteomes" id="UP000298602">
    <property type="component" value="Chromosome"/>
</dbReference>
<dbReference type="Gene3D" id="1.10.150.240">
    <property type="entry name" value="Putative phosphatase, domain 2"/>
    <property type="match status" value="1"/>
</dbReference>
<evidence type="ECO:0000256" key="1">
    <source>
        <dbReference type="ARBA" id="ARBA00000830"/>
    </source>
</evidence>
<proteinExistence type="inferred from homology"/>
<dbReference type="Gene3D" id="3.40.50.1000">
    <property type="entry name" value="HAD superfamily/HAD-like"/>
    <property type="match status" value="1"/>
</dbReference>
<dbReference type="RefSeq" id="WP_137422761.1">
    <property type="nucleotide sequence ID" value="NZ_CP040098.1"/>
</dbReference>
<dbReference type="InterPro" id="IPR023214">
    <property type="entry name" value="HAD_sf"/>
</dbReference>
<dbReference type="NCBIfam" id="TIGR01509">
    <property type="entry name" value="HAD-SF-IA-v3"/>
    <property type="match status" value="1"/>
</dbReference>
<dbReference type="SFLD" id="SFLDS00003">
    <property type="entry name" value="Haloacid_Dehalogenase"/>
    <property type="match status" value="1"/>
</dbReference>
<reference evidence="6 7" key="2">
    <citation type="submission" date="2019-05" db="EMBL/GenBank/DDBJ databases">
        <authorList>
            <person name="Suflita J.M."/>
            <person name="Marks C.R."/>
        </authorList>
    </citation>
    <scope>NUCLEOTIDE SEQUENCE [LARGE SCALE GENOMIC DNA]</scope>
    <source>
        <strain evidence="6 7">ALDC</strain>
    </source>
</reference>
<comment type="pathway">
    <text evidence="2">Organic acid metabolism; glycolate biosynthesis; glycolate from 2-phosphoglycolate: step 1/1.</text>
</comment>
<dbReference type="EMBL" id="CP040098">
    <property type="protein sequence ID" value="QCQ20791.1"/>
    <property type="molecule type" value="Genomic_DNA"/>
</dbReference>
<evidence type="ECO:0000256" key="2">
    <source>
        <dbReference type="ARBA" id="ARBA00004818"/>
    </source>
</evidence>
<dbReference type="PRINTS" id="PR00413">
    <property type="entry name" value="HADHALOGNASE"/>
</dbReference>
<dbReference type="InterPro" id="IPR041492">
    <property type="entry name" value="HAD_2"/>
</dbReference>